<proteinExistence type="predicted"/>
<feature type="region of interest" description="Disordered" evidence="1">
    <location>
        <begin position="90"/>
        <end position="125"/>
    </location>
</feature>
<accession>A0A194V3L8</accession>
<evidence type="ECO:0000313" key="3">
    <source>
        <dbReference type="Proteomes" id="UP000078576"/>
    </source>
</evidence>
<sequence length="197" mass="21363">MSIFVILHSPPVRLGLVLRNPGLDVPHDEPPPRHGKVHIDKPHLVHQPGSRRPRLLVKSDIVPLKHDNPVAREDRDVILLGILYSMVERRGEDGPRGVDPRVRSLGRRRGPRDGEGLPQGLDELQEGRPVKGELGAAPGVRRRRVRHGRELGPRQVVAVHGDEGGCGGGRVGGVGGVQGRVAPVELCCDDLREGGFA</sequence>
<dbReference type="AlphaFoldDB" id="A0A194V3L8"/>
<name>A0A194V3L8_CYTMA</name>
<gene>
    <name evidence="2" type="ORF">VP1G_10955</name>
</gene>
<dbReference type="Proteomes" id="UP000078576">
    <property type="component" value="Unassembled WGS sequence"/>
</dbReference>
<feature type="compositionally biased region" description="Basic and acidic residues" evidence="1">
    <location>
        <begin position="29"/>
        <end position="43"/>
    </location>
</feature>
<organism evidence="2 3">
    <name type="scientific">Cytospora mali</name>
    <name type="common">Apple Valsa canker fungus</name>
    <name type="synonym">Valsa mali</name>
    <dbReference type="NCBI Taxonomy" id="578113"/>
    <lineage>
        <taxon>Eukaryota</taxon>
        <taxon>Fungi</taxon>
        <taxon>Dikarya</taxon>
        <taxon>Ascomycota</taxon>
        <taxon>Pezizomycotina</taxon>
        <taxon>Sordariomycetes</taxon>
        <taxon>Sordariomycetidae</taxon>
        <taxon>Diaporthales</taxon>
        <taxon>Cytosporaceae</taxon>
        <taxon>Cytospora</taxon>
    </lineage>
</organism>
<evidence type="ECO:0000256" key="1">
    <source>
        <dbReference type="SAM" id="MobiDB-lite"/>
    </source>
</evidence>
<feature type="region of interest" description="Disordered" evidence="1">
    <location>
        <begin position="29"/>
        <end position="50"/>
    </location>
</feature>
<reference evidence="3" key="1">
    <citation type="submission" date="2014-12" db="EMBL/GenBank/DDBJ databases">
        <title>Genome Sequence of Valsa Canker Pathogens Uncovers a Specific Adaption of Colonization on Woody Bark.</title>
        <authorList>
            <person name="Yin Z."/>
            <person name="Liu H."/>
            <person name="Gao X."/>
            <person name="Li Z."/>
            <person name="Song N."/>
            <person name="Ke X."/>
            <person name="Dai Q."/>
            <person name="Wu Y."/>
            <person name="Sun Y."/>
            <person name="Xu J.-R."/>
            <person name="Kang Z.K."/>
            <person name="Wang L."/>
            <person name="Huang L."/>
        </authorList>
    </citation>
    <scope>NUCLEOTIDE SEQUENCE [LARGE SCALE GENOMIC DNA]</scope>
    <source>
        <strain evidence="3">SXYL134</strain>
    </source>
</reference>
<keyword evidence="3" id="KW-1185">Reference proteome</keyword>
<dbReference type="EMBL" id="KN714715">
    <property type="protein sequence ID" value="KUI58560.1"/>
    <property type="molecule type" value="Genomic_DNA"/>
</dbReference>
<evidence type="ECO:0000313" key="2">
    <source>
        <dbReference type="EMBL" id="KUI58560.1"/>
    </source>
</evidence>
<feature type="compositionally biased region" description="Basic and acidic residues" evidence="1">
    <location>
        <begin position="90"/>
        <end position="102"/>
    </location>
</feature>
<protein>
    <submittedName>
        <fullName evidence="2">Uncharacterized protein</fullName>
    </submittedName>
</protein>